<dbReference type="SMART" id="SM00322">
    <property type="entry name" value="KH"/>
    <property type="match status" value="2"/>
</dbReference>
<dbReference type="Pfam" id="PF13184">
    <property type="entry name" value="KH_NusA_1st"/>
    <property type="match status" value="1"/>
</dbReference>
<comment type="function">
    <text evidence="7">Participates in both transcription termination and antitermination.</text>
</comment>
<dbReference type="GO" id="GO:0031564">
    <property type="term" value="P:transcription antitermination"/>
    <property type="evidence" value="ECO:0007669"/>
    <property type="project" value="UniProtKB-UniRule"/>
</dbReference>
<evidence type="ECO:0000256" key="2">
    <source>
        <dbReference type="ARBA" id="ARBA00022490"/>
    </source>
</evidence>
<dbReference type="InterPro" id="IPR010214">
    <property type="entry name" value="Tscrpt_termin_fac_NusA_C_rpt"/>
</dbReference>
<dbReference type="InterPro" id="IPR025249">
    <property type="entry name" value="TF_NusA_KH_1st"/>
</dbReference>
<keyword evidence="3 7" id="KW-0889">Transcription antitermination</keyword>
<dbReference type="InterPro" id="IPR013735">
    <property type="entry name" value="TF_NusA_N"/>
</dbReference>
<evidence type="ECO:0000256" key="7">
    <source>
        <dbReference type="HAMAP-Rule" id="MF_00945"/>
    </source>
</evidence>
<dbReference type="AlphaFoldDB" id="L0GU93"/>
<dbReference type="KEGG" id="tmb:Thimo_0702"/>
<evidence type="ECO:0000256" key="3">
    <source>
        <dbReference type="ARBA" id="ARBA00022814"/>
    </source>
</evidence>
<dbReference type="eggNOG" id="COG0195">
    <property type="taxonomic scope" value="Bacteria"/>
</dbReference>
<dbReference type="Pfam" id="PF00575">
    <property type="entry name" value="S1"/>
    <property type="match status" value="1"/>
</dbReference>
<dbReference type="Gene3D" id="3.30.300.20">
    <property type="match status" value="2"/>
</dbReference>
<dbReference type="HAMAP" id="MF_00945_B">
    <property type="entry name" value="NusA_B"/>
    <property type="match status" value="1"/>
</dbReference>
<dbReference type="InterPro" id="IPR003029">
    <property type="entry name" value="S1_domain"/>
</dbReference>
<comment type="subunit">
    <text evidence="7">Monomer. Binds directly to the core enzyme of the DNA-dependent RNA polymerase and to nascent RNA.</text>
</comment>
<dbReference type="EMBL" id="CP003051">
    <property type="protein sequence ID" value="AGA89541.1"/>
    <property type="molecule type" value="Genomic_DNA"/>
</dbReference>
<dbReference type="GO" id="GO:0003723">
    <property type="term" value="F:RNA binding"/>
    <property type="evidence" value="ECO:0007669"/>
    <property type="project" value="UniProtKB-UniRule"/>
</dbReference>
<keyword evidence="5 7" id="KW-0805">Transcription regulation</keyword>
<protein>
    <recommendedName>
        <fullName evidence="7">Transcription termination/antitermination protein NusA</fullName>
    </recommendedName>
</protein>
<sequence>MSKEILQVVEVVSNEKDVPEDVIFDAIEVALASATRKKHGGDIDVRVTIDRKSGDYETFRRWEVVDDPPPGEGLEAPERQITLSAARALDPSLGVGGFVEDDMESVLFGRIAAQTAKQVIVQKVREAERAKVVDAFLDRQGELVTGIVKKADRGTILVDLGGNAEALVPRDHVIPRESVRSGDRLRGYLFDVRAEPKGPQLFVSRTAPELLIELFKLEVPEVGEGLIEIIAAARDPGVRAKIAVRTADPRIDPVGACVGMRGSRVQAVSNELNGERVDIILWDENPAQFVINAMSPADVVSIVIDEEARSMDVAVKEENLSQAIGRGGQNVRLASQLTGWDLNVMNEEDAAAKSEQEAQRLVETFMAQLQVEEGVAAVLVDEGFTSVDEVAYVPLAELQAIDELDEATITQLRERAKDQLLTRAIASEETLGGDPEEDLLAMEGMDEALAYALAERGVRTVEDLAEQSVDELMVIDGMDEERAAQLIMKAREPWFAGVDSEEGRLEDGE</sequence>
<dbReference type="SUPFAM" id="SSF47794">
    <property type="entry name" value="Rad51 N-terminal domain-like"/>
    <property type="match status" value="2"/>
</dbReference>
<dbReference type="SMART" id="SM00316">
    <property type="entry name" value="S1"/>
    <property type="match status" value="1"/>
</dbReference>
<dbReference type="PANTHER" id="PTHR22648:SF0">
    <property type="entry name" value="TRANSCRIPTION TERMINATION_ANTITERMINATION PROTEIN NUSA"/>
    <property type="match status" value="1"/>
</dbReference>
<dbReference type="GO" id="GO:0005829">
    <property type="term" value="C:cytosol"/>
    <property type="evidence" value="ECO:0007669"/>
    <property type="project" value="TreeGrafter"/>
</dbReference>
<evidence type="ECO:0000313" key="9">
    <source>
        <dbReference type="EMBL" id="AGA89541.1"/>
    </source>
</evidence>
<dbReference type="CDD" id="cd02134">
    <property type="entry name" value="KH-II_NusA_rpt1"/>
    <property type="match status" value="1"/>
</dbReference>
<dbReference type="GO" id="GO:0003700">
    <property type="term" value="F:DNA-binding transcription factor activity"/>
    <property type="evidence" value="ECO:0007669"/>
    <property type="project" value="InterPro"/>
</dbReference>
<dbReference type="NCBIfam" id="TIGR01954">
    <property type="entry name" value="nusA_Cterm_rpt"/>
    <property type="match status" value="1"/>
</dbReference>
<keyword evidence="1 7" id="KW-0806">Transcription termination</keyword>
<dbReference type="InterPro" id="IPR058582">
    <property type="entry name" value="KH_NusA_2nd"/>
</dbReference>
<dbReference type="Gene3D" id="2.40.50.140">
    <property type="entry name" value="Nucleic acid-binding proteins"/>
    <property type="match status" value="1"/>
</dbReference>
<keyword evidence="10" id="KW-1185">Reference proteome</keyword>
<dbReference type="CDD" id="cd04455">
    <property type="entry name" value="S1_NusA"/>
    <property type="match status" value="1"/>
</dbReference>
<comment type="similarity">
    <text evidence="7">Belongs to the NusA family.</text>
</comment>
<dbReference type="Gene3D" id="1.10.150.20">
    <property type="entry name" value="5' to 3' exonuclease, C-terminal subdomain"/>
    <property type="match status" value="2"/>
</dbReference>
<gene>
    <name evidence="7" type="primary">nusA</name>
    <name evidence="9" type="ORF">Thimo_0702</name>
</gene>
<dbReference type="FunFam" id="3.30.1480.10:FF:000001">
    <property type="entry name" value="Transcription termination/antitermination protein NusA"/>
    <property type="match status" value="1"/>
</dbReference>
<dbReference type="Pfam" id="PF08529">
    <property type="entry name" value="NusA_N"/>
    <property type="match status" value="1"/>
</dbReference>
<dbReference type="SUPFAM" id="SSF54814">
    <property type="entry name" value="Prokaryotic type KH domain (KH-domain type II)"/>
    <property type="match status" value="2"/>
</dbReference>
<dbReference type="OrthoDB" id="9807233at2"/>
<dbReference type="Pfam" id="PF26594">
    <property type="entry name" value="KH_NusA_2nd"/>
    <property type="match status" value="1"/>
</dbReference>
<evidence type="ECO:0000256" key="6">
    <source>
        <dbReference type="ARBA" id="ARBA00023163"/>
    </source>
</evidence>
<feature type="domain" description="S1 motif" evidence="8">
    <location>
        <begin position="141"/>
        <end position="206"/>
    </location>
</feature>
<dbReference type="PATRIC" id="fig|765912.4.peg.688"/>
<dbReference type="PANTHER" id="PTHR22648">
    <property type="entry name" value="TRANSCRIPTION TERMINATION FACTOR NUSA"/>
    <property type="match status" value="1"/>
</dbReference>
<dbReference type="SUPFAM" id="SSF50249">
    <property type="entry name" value="Nucleic acid-binding proteins"/>
    <property type="match status" value="1"/>
</dbReference>
<evidence type="ECO:0000259" key="8">
    <source>
        <dbReference type="PROSITE" id="PS50126"/>
    </source>
</evidence>
<reference evidence="9 10" key="1">
    <citation type="submission" date="2011-09" db="EMBL/GenBank/DDBJ databases">
        <title>Complete sequence of chromosome of Thioflavicoccus mobilis 8321.</title>
        <authorList>
            <consortium name="US DOE Joint Genome Institute"/>
            <person name="Lucas S."/>
            <person name="Han J."/>
            <person name="Lapidus A."/>
            <person name="Cheng J.-F."/>
            <person name="Goodwin L."/>
            <person name="Pitluck S."/>
            <person name="Peters L."/>
            <person name="Ovchinnikova G."/>
            <person name="Lu M."/>
            <person name="Detter J.C."/>
            <person name="Han C."/>
            <person name="Tapia R."/>
            <person name="Land M."/>
            <person name="Hauser L."/>
            <person name="Kyrpides N."/>
            <person name="Ivanova N."/>
            <person name="Pagani I."/>
            <person name="Vogl K."/>
            <person name="Liu Z."/>
            <person name="Imhoff J."/>
            <person name="Thiel V."/>
            <person name="Frigaard N.-U."/>
            <person name="Bryant D."/>
            <person name="Woyke T."/>
        </authorList>
    </citation>
    <scope>NUCLEOTIDE SEQUENCE [LARGE SCALE GENOMIC DNA]</scope>
    <source>
        <strain evidence="9 10">8321</strain>
    </source>
</reference>
<dbReference type="InterPro" id="IPR004087">
    <property type="entry name" value="KH_dom"/>
</dbReference>
<dbReference type="InterPro" id="IPR010995">
    <property type="entry name" value="DNA_repair_Rad51/TF_NusA_a-hlx"/>
</dbReference>
<dbReference type="CDD" id="cd22529">
    <property type="entry name" value="KH-II_NusA_rpt2"/>
    <property type="match status" value="1"/>
</dbReference>
<dbReference type="InterPro" id="IPR010213">
    <property type="entry name" value="TF_NusA"/>
</dbReference>
<dbReference type="Proteomes" id="UP000010816">
    <property type="component" value="Chromosome"/>
</dbReference>
<evidence type="ECO:0000256" key="5">
    <source>
        <dbReference type="ARBA" id="ARBA00023015"/>
    </source>
</evidence>
<dbReference type="PROSITE" id="PS50126">
    <property type="entry name" value="S1"/>
    <property type="match status" value="1"/>
</dbReference>
<dbReference type="InterPro" id="IPR012340">
    <property type="entry name" value="NA-bd_OB-fold"/>
</dbReference>
<dbReference type="STRING" id="765912.Thimo_0702"/>
<evidence type="ECO:0000313" key="10">
    <source>
        <dbReference type="Proteomes" id="UP000010816"/>
    </source>
</evidence>
<name>L0GU93_9GAMM</name>
<dbReference type="InterPro" id="IPR015946">
    <property type="entry name" value="KH_dom-like_a/b"/>
</dbReference>
<keyword evidence="4 7" id="KW-0694">RNA-binding</keyword>
<dbReference type="FunFam" id="3.30.300.20:FF:000005">
    <property type="entry name" value="Transcription termination/antitermination protein NusA"/>
    <property type="match status" value="1"/>
</dbReference>
<dbReference type="RefSeq" id="WP_015279688.1">
    <property type="nucleotide sequence ID" value="NC_019940.1"/>
</dbReference>
<comment type="subcellular location">
    <subcellularLocation>
        <location evidence="7">Cytoplasm</location>
    </subcellularLocation>
</comment>
<dbReference type="PROSITE" id="PS50084">
    <property type="entry name" value="KH_TYPE_1"/>
    <property type="match status" value="1"/>
</dbReference>
<accession>L0GU93</accession>
<dbReference type="SUPFAM" id="SSF69705">
    <property type="entry name" value="Transcription factor NusA, N-terminal domain"/>
    <property type="match status" value="1"/>
</dbReference>
<keyword evidence="2 7" id="KW-0963">Cytoplasm</keyword>
<evidence type="ECO:0000256" key="4">
    <source>
        <dbReference type="ARBA" id="ARBA00022884"/>
    </source>
</evidence>
<dbReference type="HOGENOM" id="CLU_029242_0_0_6"/>
<dbReference type="InterPro" id="IPR009019">
    <property type="entry name" value="KH_sf_prok-type"/>
</dbReference>
<proteinExistence type="inferred from homology"/>
<dbReference type="InterPro" id="IPR030842">
    <property type="entry name" value="TF_NusA_bacterial"/>
</dbReference>
<keyword evidence="6 7" id="KW-0804">Transcription</keyword>
<dbReference type="Pfam" id="PF14520">
    <property type="entry name" value="HHH_5"/>
    <property type="match status" value="1"/>
</dbReference>
<dbReference type="InterPro" id="IPR036555">
    <property type="entry name" value="NusA_N_sf"/>
</dbReference>
<dbReference type="FunFam" id="2.40.50.140:FF:000058">
    <property type="entry name" value="Transcription termination/antitermination protein NusA"/>
    <property type="match status" value="1"/>
</dbReference>
<dbReference type="FunFam" id="3.30.300.20:FF:000002">
    <property type="entry name" value="Transcription termination/antitermination protein NusA"/>
    <property type="match status" value="1"/>
</dbReference>
<organism evidence="9 10">
    <name type="scientific">Thioflavicoccus mobilis 8321</name>
    <dbReference type="NCBI Taxonomy" id="765912"/>
    <lineage>
        <taxon>Bacteria</taxon>
        <taxon>Pseudomonadati</taxon>
        <taxon>Pseudomonadota</taxon>
        <taxon>Gammaproteobacteria</taxon>
        <taxon>Chromatiales</taxon>
        <taxon>Chromatiaceae</taxon>
        <taxon>Thioflavicoccus</taxon>
    </lineage>
</organism>
<dbReference type="NCBIfam" id="TIGR01953">
    <property type="entry name" value="NusA"/>
    <property type="match status" value="1"/>
</dbReference>
<dbReference type="GO" id="GO:0000166">
    <property type="term" value="F:nucleotide binding"/>
    <property type="evidence" value="ECO:0007669"/>
    <property type="project" value="InterPro"/>
</dbReference>
<dbReference type="Gene3D" id="3.30.1480.10">
    <property type="entry name" value="NusA, N-terminal domain"/>
    <property type="match status" value="1"/>
</dbReference>
<evidence type="ECO:0000256" key="1">
    <source>
        <dbReference type="ARBA" id="ARBA00022472"/>
    </source>
</evidence>
<dbReference type="GO" id="GO:0006353">
    <property type="term" value="P:DNA-templated transcription termination"/>
    <property type="evidence" value="ECO:0007669"/>
    <property type="project" value="UniProtKB-UniRule"/>
</dbReference>